<keyword evidence="5" id="KW-1185">Reference proteome</keyword>
<dbReference type="PROSITE" id="PS50076">
    <property type="entry name" value="DNAJ_2"/>
    <property type="match status" value="1"/>
</dbReference>
<evidence type="ECO:0000313" key="4">
    <source>
        <dbReference type="EMBL" id="EFN57474.1"/>
    </source>
</evidence>
<dbReference type="AlphaFoldDB" id="E1Z987"/>
<accession>E1Z987</accession>
<dbReference type="InterPro" id="IPR052317">
    <property type="entry name" value="Viral_replicn-host_int_reg"/>
</dbReference>
<feature type="compositionally biased region" description="Basic and acidic residues" evidence="1">
    <location>
        <begin position="281"/>
        <end position="295"/>
    </location>
</feature>
<dbReference type="PANTHER" id="PTHR44665:SF1">
    <property type="entry name" value="DNAJ HOMOLOG SUBFAMILY C MEMBER 14"/>
    <property type="match status" value="1"/>
</dbReference>
<dbReference type="KEGG" id="cvr:CHLNCDRAFT_142991"/>
<dbReference type="CDD" id="cd06257">
    <property type="entry name" value="DnaJ"/>
    <property type="match status" value="1"/>
</dbReference>
<feature type="compositionally biased region" description="Gly residues" evidence="1">
    <location>
        <begin position="855"/>
        <end position="871"/>
    </location>
</feature>
<proteinExistence type="predicted"/>
<feature type="region of interest" description="Disordered" evidence="1">
    <location>
        <begin position="855"/>
        <end position="892"/>
    </location>
</feature>
<dbReference type="GeneID" id="17357009"/>
<feature type="transmembrane region" description="Helical" evidence="2">
    <location>
        <begin position="402"/>
        <end position="422"/>
    </location>
</feature>
<protein>
    <recommendedName>
        <fullName evidence="3">J domain-containing protein</fullName>
    </recommendedName>
</protein>
<dbReference type="SMART" id="SM00271">
    <property type="entry name" value="DnaJ"/>
    <property type="match status" value="1"/>
</dbReference>
<feature type="region of interest" description="Disordered" evidence="1">
    <location>
        <begin position="661"/>
        <end position="690"/>
    </location>
</feature>
<dbReference type="InParanoid" id="E1Z987"/>
<dbReference type="SUPFAM" id="SSF46565">
    <property type="entry name" value="Chaperone J-domain"/>
    <property type="match status" value="1"/>
</dbReference>
<feature type="region of interest" description="Disordered" evidence="1">
    <location>
        <begin position="233"/>
        <end position="309"/>
    </location>
</feature>
<dbReference type="PANTHER" id="PTHR44665">
    <property type="entry name" value="DNAJ HOMOLOG SUBFAMILY C MEMBER 14"/>
    <property type="match status" value="1"/>
</dbReference>
<dbReference type="GO" id="GO:0050780">
    <property type="term" value="F:dopamine receptor binding"/>
    <property type="evidence" value="ECO:0007669"/>
    <property type="project" value="TreeGrafter"/>
</dbReference>
<dbReference type="Pfam" id="PF00226">
    <property type="entry name" value="DnaJ"/>
    <property type="match status" value="1"/>
</dbReference>
<feature type="transmembrane region" description="Helical" evidence="2">
    <location>
        <begin position="527"/>
        <end position="546"/>
    </location>
</feature>
<keyword evidence="2" id="KW-1133">Transmembrane helix</keyword>
<name>E1Z987_CHLVA</name>
<feature type="compositionally biased region" description="Gly residues" evidence="1">
    <location>
        <begin position="664"/>
        <end position="675"/>
    </location>
</feature>
<evidence type="ECO:0000256" key="1">
    <source>
        <dbReference type="SAM" id="MobiDB-lite"/>
    </source>
</evidence>
<feature type="compositionally biased region" description="Low complexity" evidence="1">
    <location>
        <begin position="240"/>
        <end position="268"/>
    </location>
</feature>
<feature type="transmembrane region" description="Helical" evidence="2">
    <location>
        <begin position="637"/>
        <end position="656"/>
    </location>
</feature>
<evidence type="ECO:0000313" key="5">
    <source>
        <dbReference type="Proteomes" id="UP000008141"/>
    </source>
</evidence>
<dbReference type="RefSeq" id="XP_005849576.1">
    <property type="nucleotide sequence ID" value="XM_005849514.1"/>
</dbReference>
<evidence type="ECO:0000256" key="2">
    <source>
        <dbReference type="SAM" id="Phobius"/>
    </source>
</evidence>
<feature type="compositionally biased region" description="Low complexity" evidence="1">
    <location>
        <begin position="138"/>
        <end position="157"/>
    </location>
</feature>
<gene>
    <name evidence="4" type="ORF">CHLNCDRAFT_142991</name>
</gene>
<keyword evidence="2" id="KW-0812">Transmembrane</keyword>
<dbReference type="EMBL" id="GL433839">
    <property type="protein sequence ID" value="EFN57474.1"/>
    <property type="molecule type" value="Genomic_DNA"/>
</dbReference>
<dbReference type="InterPro" id="IPR032843">
    <property type="entry name" value="Jiv"/>
</dbReference>
<feature type="region of interest" description="Disordered" evidence="1">
    <location>
        <begin position="93"/>
        <end position="167"/>
    </location>
</feature>
<feature type="transmembrane region" description="Helical" evidence="2">
    <location>
        <begin position="558"/>
        <end position="574"/>
    </location>
</feature>
<sequence>MDGAQSEAVPRYLVEQSSDGKRETVQLLVWLPGVEDSSQIFFLIEGPRHLVVHCPGRFRADIPLSTDVESEAEAVRFLKKKGVLKATLLVAGQRGAAANSGSRQQEDGEGQGEEVRQQQDSAQTPPPKEQPASRYDDAQAPVQAARQQQQQPRIDPAPAGPSATSPREQLDAQMYAAATQHSNRDAAAEFFAKAQQALHGGEAQRAHRLLQKACKLDPGSSQYQAALQAVADSGAGGASGSSQQPQSSGGDGSASGSSQQTQDSSGAGAHAGARQASRPQPEQREEADGHRMYHQERRRQQRQTRQEEAAAAAEAAAEALAAAVQEKKAREKARKARMATIRYGLIGLACLCVTACSLYWLLRLAPPAAPLTDAEGGWKWAGARLAAALLFVPRVLLWHPTWSVALLWAAAAGCGCGVVSAADYAQQQRGTPAVVPAGVFALGLMAAWHPLLWCACGGGWGAVLGTLAELLPLQRAFGSSTLAHLALYPAACRLLRWAASWPLPAALLRAVLGAPLLWLWRRLLWQPRWWLSLPAAAALLLAAELGAKVPAAQKRVPTVLWLLAAMCAATWWLLGGGWWAVVHLATVAAAFAALLAAMVQPWPQLEAHLTTHFRAIPAPFLVAKLLFGLVWAGTDVWSWVAGLGAAVLLYLHLAATRDSRGDGGGRGGGRGGPGQPAGAPPSGMQHLYNDVPAGAPEAAGNYYEVLGVGGDADEASIRRAKRTLSLATHPDKIGDAPGANDAFNLVTEVRRWVCGDIPQHCDQCGGYHFLRRTDRPMAAARQCDDCGMRHAVRQNEVWFEGASAGFLRRTIHMYCCYKGVVEGAECEGTLRAVHERAFPLNRHVNFFRGFGLSTGGGGGGGGKKGRGGGQQGAAPRGQGPRGGGQKKKGRRR</sequence>
<dbReference type="OrthoDB" id="511772at2759"/>
<keyword evidence="2" id="KW-0472">Membrane</keyword>
<dbReference type="Gene3D" id="1.10.287.110">
    <property type="entry name" value="DnaJ domain"/>
    <property type="match status" value="1"/>
</dbReference>
<reference evidence="4 5" key="1">
    <citation type="journal article" date="2010" name="Plant Cell">
        <title>The Chlorella variabilis NC64A genome reveals adaptation to photosymbiosis, coevolution with viruses, and cryptic sex.</title>
        <authorList>
            <person name="Blanc G."/>
            <person name="Duncan G."/>
            <person name="Agarkova I."/>
            <person name="Borodovsky M."/>
            <person name="Gurnon J."/>
            <person name="Kuo A."/>
            <person name="Lindquist E."/>
            <person name="Lucas S."/>
            <person name="Pangilinan J."/>
            <person name="Polle J."/>
            <person name="Salamov A."/>
            <person name="Terry A."/>
            <person name="Yamada T."/>
            <person name="Dunigan D.D."/>
            <person name="Grigoriev I.V."/>
            <person name="Claverie J.M."/>
            <person name="Van Etten J.L."/>
        </authorList>
    </citation>
    <scope>NUCLEOTIDE SEQUENCE [LARGE SCALE GENOMIC DNA]</scope>
    <source>
        <strain evidence="4 5">NC64A</strain>
    </source>
</reference>
<feature type="transmembrane region" description="Helical" evidence="2">
    <location>
        <begin position="340"/>
        <end position="362"/>
    </location>
</feature>
<feature type="transmembrane region" description="Helical" evidence="2">
    <location>
        <begin position="503"/>
        <end position="521"/>
    </location>
</feature>
<dbReference type="InterPro" id="IPR036869">
    <property type="entry name" value="J_dom_sf"/>
</dbReference>
<dbReference type="Proteomes" id="UP000008141">
    <property type="component" value="Unassembled WGS sequence"/>
</dbReference>
<dbReference type="InterPro" id="IPR001623">
    <property type="entry name" value="DnaJ_domain"/>
</dbReference>
<organism evidence="5">
    <name type="scientific">Chlorella variabilis</name>
    <name type="common">Green alga</name>
    <dbReference type="NCBI Taxonomy" id="554065"/>
    <lineage>
        <taxon>Eukaryota</taxon>
        <taxon>Viridiplantae</taxon>
        <taxon>Chlorophyta</taxon>
        <taxon>core chlorophytes</taxon>
        <taxon>Trebouxiophyceae</taxon>
        <taxon>Chlorellales</taxon>
        <taxon>Chlorellaceae</taxon>
        <taxon>Chlorella clade</taxon>
        <taxon>Chlorella</taxon>
    </lineage>
</organism>
<evidence type="ECO:0000259" key="3">
    <source>
        <dbReference type="PROSITE" id="PS50076"/>
    </source>
</evidence>
<dbReference type="Pfam" id="PF14901">
    <property type="entry name" value="Jiv90"/>
    <property type="match status" value="1"/>
</dbReference>
<feature type="domain" description="J" evidence="3">
    <location>
        <begin position="701"/>
        <end position="787"/>
    </location>
</feature>